<gene>
    <name evidence="1" type="ORF">PSON_ATCC_30995.1.T0650195</name>
</gene>
<comment type="caution">
    <text evidence="1">The sequence shown here is derived from an EMBL/GenBank/DDBJ whole genome shotgun (WGS) entry which is preliminary data.</text>
</comment>
<dbReference type="OrthoDB" id="294324at2759"/>
<keyword evidence="2" id="KW-1185">Reference proteome</keyword>
<protein>
    <submittedName>
        <fullName evidence="1">Uncharacterized protein</fullName>
    </submittedName>
</protein>
<evidence type="ECO:0000313" key="2">
    <source>
        <dbReference type="Proteomes" id="UP000692954"/>
    </source>
</evidence>
<reference evidence="1" key="1">
    <citation type="submission" date="2021-01" db="EMBL/GenBank/DDBJ databases">
        <authorList>
            <consortium name="Genoscope - CEA"/>
            <person name="William W."/>
        </authorList>
    </citation>
    <scope>NUCLEOTIDE SEQUENCE</scope>
</reference>
<dbReference type="Proteomes" id="UP000692954">
    <property type="component" value="Unassembled WGS sequence"/>
</dbReference>
<dbReference type="AlphaFoldDB" id="A0A8S1P0R1"/>
<dbReference type="EMBL" id="CAJJDN010000065">
    <property type="protein sequence ID" value="CAD8095975.1"/>
    <property type="molecule type" value="Genomic_DNA"/>
</dbReference>
<name>A0A8S1P0R1_9CILI</name>
<accession>A0A8S1P0R1</accession>
<evidence type="ECO:0000313" key="1">
    <source>
        <dbReference type="EMBL" id="CAD8095975.1"/>
    </source>
</evidence>
<sequence length="573" mass="66774">MDNKFTNINSYIDDLIKSGLSNQELFLKAKSLYESEQTILNAMAIFNYIADAEDGVMIVLQNSLLQLLQHQDNRIQELTIQVIQKLIQKNSFHQLSTQVLDLLINVIIWDDVFLSYNQSYRFAQTLLKESFPDMQNKIKVMEPMFMNKYYFTNKKEYYIQGLLGSMEIFLQNKYNIEKAIEVIEIIQRIARHQNKYVRLYAQKFVHHLFPLFESNEYQTIIIATIQQGLMDESLEVRMQALKEYQILNPKNKDCFLIPLLNNCHTDNLMEIAANIAKEQFPSIGGPPILGLITIIRDRFLKECLIYNYNCTTSRYYQVRSSGLSTLQTVILFLKQTPNALPYKEILKAAQNCTLYETDPIVRQAGFSLMYHLIRLHTNEIIQYQQQIIENCLFHLSDVPLECKEFCAKILALFKDHIDLIKFLEQKVQLIKDKEMAYQDFIGVVPNTEEAQNNLQKSLDAQGGKEKVVNKHQSQTLLGITMCFKQISILQPDEQLLKQLIILISSCLKYIDQLRHLILQCLIEGLQELKIIKRLPIKLLDETDILTYMKQYNETELLNRIGEIVGPTILKGRL</sequence>
<organism evidence="1 2">
    <name type="scientific">Paramecium sonneborni</name>
    <dbReference type="NCBI Taxonomy" id="65129"/>
    <lineage>
        <taxon>Eukaryota</taxon>
        <taxon>Sar</taxon>
        <taxon>Alveolata</taxon>
        <taxon>Ciliophora</taxon>
        <taxon>Intramacronucleata</taxon>
        <taxon>Oligohymenophorea</taxon>
        <taxon>Peniculida</taxon>
        <taxon>Parameciidae</taxon>
        <taxon>Paramecium</taxon>
    </lineage>
</organism>
<proteinExistence type="predicted"/>